<accession>A0A699VSB9</accession>
<sequence>VILLPWLTYGDDDVVAFVHDDFTATISCWTVVCERNLYYEMTYGNDDVVDFVRI</sequence>
<dbReference type="AlphaFoldDB" id="A0A699VSB9"/>
<dbReference type="EMBL" id="BKCJ011482627">
    <property type="protein sequence ID" value="GFD37219.1"/>
    <property type="molecule type" value="Genomic_DNA"/>
</dbReference>
<organism evidence="1">
    <name type="scientific">Tanacetum cinerariifolium</name>
    <name type="common">Dalmatian daisy</name>
    <name type="synonym">Chrysanthemum cinerariifolium</name>
    <dbReference type="NCBI Taxonomy" id="118510"/>
    <lineage>
        <taxon>Eukaryota</taxon>
        <taxon>Viridiplantae</taxon>
        <taxon>Streptophyta</taxon>
        <taxon>Embryophyta</taxon>
        <taxon>Tracheophyta</taxon>
        <taxon>Spermatophyta</taxon>
        <taxon>Magnoliopsida</taxon>
        <taxon>eudicotyledons</taxon>
        <taxon>Gunneridae</taxon>
        <taxon>Pentapetalae</taxon>
        <taxon>asterids</taxon>
        <taxon>campanulids</taxon>
        <taxon>Asterales</taxon>
        <taxon>Asteraceae</taxon>
        <taxon>Asteroideae</taxon>
        <taxon>Anthemideae</taxon>
        <taxon>Anthemidinae</taxon>
        <taxon>Tanacetum</taxon>
    </lineage>
</organism>
<proteinExistence type="predicted"/>
<feature type="non-terminal residue" evidence="1">
    <location>
        <position position="1"/>
    </location>
</feature>
<reference evidence="1" key="1">
    <citation type="journal article" date="2019" name="Sci. Rep.">
        <title>Draft genome of Tanacetum cinerariifolium, the natural source of mosquito coil.</title>
        <authorList>
            <person name="Yamashiro T."/>
            <person name="Shiraishi A."/>
            <person name="Satake H."/>
            <person name="Nakayama K."/>
        </authorList>
    </citation>
    <scope>NUCLEOTIDE SEQUENCE</scope>
</reference>
<gene>
    <name evidence="1" type="ORF">Tci_909188</name>
</gene>
<comment type="caution">
    <text evidence="1">The sequence shown here is derived from an EMBL/GenBank/DDBJ whole genome shotgun (WGS) entry which is preliminary data.</text>
</comment>
<evidence type="ECO:0000313" key="1">
    <source>
        <dbReference type="EMBL" id="GFD37219.1"/>
    </source>
</evidence>
<protein>
    <submittedName>
        <fullName evidence="1">Uncharacterized protein</fullName>
    </submittedName>
</protein>
<name>A0A699VSB9_TANCI</name>